<evidence type="ECO:0000313" key="2">
    <source>
        <dbReference type="Proteomes" id="UP000699042"/>
    </source>
</evidence>
<comment type="caution">
    <text evidence="1">The sequence shown here is derived from an EMBL/GenBank/DDBJ whole genome shotgun (WGS) entry which is preliminary data.</text>
</comment>
<dbReference type="EMBL" id="JAESDN010000009">
    <property type="protein sequence ID" value="KAG7045737.1"/>
    <property type="molecule type" value="Genomic_DNA"/>
</dbReference>
<organism evidence="1 2">
    <name type="scientific">Colletotrichum scovillei</name>
    <dbReference type="NCBI Taxonomy" id="1209932"/>
    <lineage>
        <taxon>Eukaryota</taxon>
        <taxon>Fungi</taxon>
        <taxon>Dikarya</taxon>
        <taxon>Ascomycota</taxon>
        <taxon>Pezizomycotina</taxon>
        <taxon>Sordariomycetes</taxon>
        <taxon>Hypocreomycetidae</taxon>
        <taxon>Glomerellales</taxon>
        <taxon>Glomerellaceae</taxon>
        <taxon>Colletotrichum</taxon>
        <taxon>Colletotrichum acutatum species complex</taxon>
    </lineage>
</organism>
<reference evidence="1" key="1">
    <citation type="submission" date="2021-05" db="EMBL/GenBank/DDBJ databases">
        <title>Comparative genomics of three Colletotrichum scovillei strains and genetic complementation revealed genes involved fungal growth and virulence on chili pepper.</title>
        <authorList>
            <person name="Hsieh D.-K."/>
            <person name="Chuang S.-C."/>
            <person name="Chen C.-Y."/>
            <person name="Chao Y.-T."/>
            <person name="Lu M.-Y.J."/>
            <person name="Lee M.-H."/>
            <person name="Shih M.-C."/>
        </authorList>
    </citation>
    <scope>NUCLEOTIDE SEQUENCE</scope>
    <source>
        <strain evidence="1">Coll-153</strain>
    </source>
</reference>
<dbReference type="Proteomes" id="UP000699042">
    <property type="component" value="Unassembled WGS sequence"/>
</dbReference>
<keyword evidence="2" id="KW-1185">Reference proteome</keyword>
<proteinExistence type="predicted"/>
<accession>A0A9P7QYY1</accession>
<gene>
    <name evidence="1" type="ORF">JMJ77_009814</name>
</gene>
<name>A0A9P7QYY1_9PEZI</name>
<protein>
    <submittedName>
        <fullName evidence="1">Uncharacterized protein</fullName>
    </submittedName>
</protein>
<evidence type="ECO:0000313" key="1">
    <source>
        <dbReference type="EMBL" id="KAG7045737.1"/>
    </source>
</evidence>
<sequence length="43" mass="5130">MRRSSTRYPPPDPFLQPRIQQLEFDLDKLSHDRKWHSGGYSSV</sequence>
<dbReference type="AlphaFoldDB" id="A0A9P7QYY1"/>